<evidence type="ECO:0000313" key="5">
    <source>
        <dbReference type="EnsemblProtists" id="EOD21863"/>
    </source>
</evidence>
<organism evidence="5 6">
    <name type="scientific">Emiliania huxleyi (strain CCMP1516)</name>
    <dbReference type="NCBI Taxonomy" id="280463"/>
    <lineage>
        <taxon>Eukaryota</taxon>
        <taxon>Haptista</taxon>
        <taxon>Haptophyta</taxon>
        <taxon>Prymnesiophyceae</taxon>
        <taxon>Isochrysidales</taxon>
        <taxon>Noelaerhabdaceae</taxon>
        <taxon>Emiliania</taxon>
    </lineage>
</organism>
<proteinExistence type="predicted"/>
<accession>A0A0D3JEC8</accession>
<evidence type="ECO:0000256" key="2">
    <source>
        <dbReference type="ARBA" id="ARBA00022528"/>
    </source>
</evidence>
<feature type="region of interest" description="Disordered" evidence="4">
    <location>
        <begin position="134"/>
        <end position="153"/>
    </location>
</feature>
<sequence>MRYFLRGALAKNQEGGARARGPFVGGYCRNKKNKGVGARRVPNLAHTISGSAMSLSLSLATVGLVSPVVVPTGPARAHVVAQQKSSAIVLADKEAEARIMAVVDSEPAKTRGAAMCSQMAAANMRRIRMPEEQGGMNPFGPPGTQPSGLGWDTSTGALAAAPRLCPPVPSMALAKRLNPTVGFWDPLGIVSEGTAPETIGWFRHAEIKHGRVAMAGFVGYCIHANGITFPWNIQAPPSTPPPLLSSSLTTAAAPRRQAPLPWTPITSDLPTIAFSDITAAGAPGDMWDALPTAAKLQILLVVGFLEMHGENSLALEADGQKHYVRGGKPGYYPSFKGRYPHPALLAEVNNGRLAMIGLFGLLSASKGLIVPGLDGLGLTQYGGEYMAPFSDFDAALPYVAEMPKTLAELLK</sequence>
<dbReference type="Gene3D" id="1.10.3460.10">
    <property type="entry name" value="Chlorophyll a/b binding protein domain"/>
    <property type="match status" value="1"/>
</dbReference>
<dbReference type="GeneID" id="17267404"/>
<dbReference type="KEGG" id="ehx:EMIHUDRAFT_240836"/>
<name>A0A0D3JEC8_EMIH1</name>
<comment type="subcellular location">
    <subcellularLocation>
        <location evidence="1">Plastid</location>
        <location evidence="1">Chloroplast</location>
    </subcellularLocation>
</comment>
<keyword evidence="6" id="KW-1185">Reference proteome</keyword>
<evidence type="ECO:0000313" key="6">
    <source>
        <dbReference type="Proteomes" id="UP000013827"/>
    </source>
</evidence>
<evidence type="ECO:0000256" key="1">
    <source>
        <dbReference type="ARBA" id="ARBA00004229"/>
    </source>
</evidence>
<dbReference type="PaxDb" id="2903-EOD21863"/>
<dbReference type="Pfam" id="PF00504">
    <property type="entry name" value="Chloroa_b-bind"/>
    <property type="match status" value="1"/>
</dbReference>
<dbReference type="AlphaFoldDB" id="A0A0D3JEC8"/>
<dbReference type="HOGENOM" id="CLU_669839_0_0_1"/>
<reference evidence="6" key="1">
    <citation type="journal article" date="2013" name="Nature">
        <title>Pan genome of the phytoplankton Emiliania underpins its global distribution.</title>
        <authorList>
            <person name="Read B.A."/>
            <person name="Kegel J."/>
            <person name="Klute M.J."/>
            <person name="Kuo A."/>
            <person name="Lefebvre S.C."/>
            <person name="Maumus F."/>
            <person name="Mayer C."/>
            <person name="Miller J."/>
            <person name="Monier A."/>
            <person name="Salamov A."/>
            <person name="Young J."/>
            <person name="Aguilar M."/>
            <person name="Claverie J.M."/>
            <person name="Frickenhaus S."/>
            <person name="Gonzalez K."/>
            <person name="Herman E.K."/>
            <person name="Lin Y.C."/>
            <person name="Napier J."/>
            <person name="Ogata H."/>
            <person name="Sarno A.F."/>
            <person name="Shmutz J."/>
            <person name="Schroeder D."/>
            <person name="de Vargas C."/>
            <person name="Verret F."/>
            <person name="von Dassow P."/>
            <person name="Valentin K."/>
            <person name="Van de Peer Y."/>
            <person name="Wheeler G."/>
            <person name="Dacks J.B."/>
            <person name="Delwiche C.F."/>
            <person name="Dyhrman S.T."/>
            <person name="Glockner G."/>
            <person name="John U."/>
            <person name="Richards T."/>
            <person name="Worden A.Z."/>
            <person name="Zhang X."/>
            <person name="Grigoriev I.V."/>
            <person name="Allen A.E."/>
            <person name="Bidle K."/>
            <person name="Borodovsky M."/>
            <person name="Bowler C."/>
            <person name="Brownlee C."/>
            <person name="Cock J.M."/>
            <person name="Elias M."/>
            <person name="Gladyshev V.N."/>
            <person name="Groth M."/>
            <person name="Guda C."/>
            <person name="Hadaegh A."/>
            <person name="Iglesias-Rodriguez M.D."/>
            <person name="Jenkins J."/>
            <person name="Jones B.M."/>
            <person name="Lawson T."/>
            <person name="Leese F."/>
            <person name="Lindquist E."/>
            <person name="Lobanov A."/>
            <person name="Lomsadze A."/>
            <person name="Malik S.B."/>
            <person name="Marsh M.E."/>
            <person name="Mackinder L."/>
            <person name="Mock T."/>
            <person name="Mueller-Roeber B."/>
            <person name="Pagarete A."/>
            <person name="Parker M."/>
            <person name="Probert I."/>
            <person name="Quesneville H."/>
            <person name="Raines C."/>
            <person name="Rensing S.A."/>
            <person name="Riano-Pachon D.M."/>
            <person name="Richier S."/>
            <person name="Rokitta S."/>
            <person name="Shiraiwa Y."/>
            <person name="Soanes D.M."/>
            <person name="van der Giezen M."/>
            <person name="Wahlund T.M."/>
            <person name="Williams B."/>
            <person name="Wilson W."/>
            <person name="Wolfe G."/>
            <person name="Wurch L.L."/>
        </authorList>
    </citation>
    <scope>NUCLEOTIDE SEQUENCE</scope>
</reference>
<evidence type="ECO:0000256" key="3">
    <source>
        <dbReference type="ARBA" id="ARBA00022640"/>
    </source>
</evidence>
<dbReference type="EnsemblProtists" id="EOD21863">
    <property type="protein sequence ID" value="EOD21863"/>
    <property type="gene ID" value="EMIHUDRAFT_240836"/>
</dbReference>
<protein>
    <recommendedName>
        <fullName evidence="7">Light harvesting protein</fullName>
    </recommendedName>
</protein>
<keyword evidence="3" id="KW-0934">Plastid</keyword>
<dbReference type="SUPFAM" id="SSF103511">
    <property type="entry name" value="Chlorophyll a-b binding protein"/>
    <property type="match status" value="2"/>
</dbReference>
<dbReference type="InterPro" id="IPR022796">
    <property type="entry name" value="Chloroa_b-bind"/>
</dbReference>
<dbReference type="RefSeq" id="XP_005774292.1">
    <property type="nucleotide sequence ID" value="XM_005774235.1"/>
</dbReference>
<dbReference type="GO" id="GO:0009507">
    <property type="term" value="C:chloroplast"/>
    <property type="evidence" value="ECO:0007669"/>
    <property type="project" value="UniProtKB-SubCell"/>
</dbReference>
<evidence type="ECO:0008006" key="7">
    <source>
        <dbReference type="Google" id="ProtNLM"/>
    </source>
</evidence>
<keyword evidence="2" id="KW-0150">Chloroplast</keyword>
<evidence type="ECO:0000256" key="4">
    <source>
        <dbReference type="SAM" id="MobiDB-lite"/>
    </source>
</evidence>
<dbReference type="Proteomes" id="UP000013827">
    <property type="component" value="Unassembled WGS sequence"/>
</dbReference>
<reference evidence="5" key="2">
    <citation type="submission" date="2024-10" db="UniProtKB">
        <authorList>
            <consortium name="EnsemblProtists"/>
        </authorList>
    </citation>
    <scope>IDENTIFICATION</scope>
</reference>